<organism evidence="2 3">
    <name type="scientific">Haloferax larsenii</name>
    <dbReference type="NCBI Taxonomy" id="302484"/>
    <lineage>
        <taxon>Archaea</taxon>
        <taxon>Methanobacteriati</taxon>
        <taxon>Methanobacteriota</taxon>
        <taxon>Stenosarchaea group</taxon>
        <taxon>Halobacteria</taxon>
        <taxon>Halobacteriales</taxon>
        <taxon>Haloferacaceae</taxon>
        <taxon>Haloferax</taxon>
    </lineage>
</organism>
<dbReference type="RefSeq" id="WP_074793437.1">
    <property type="nucleotide sequence ID" value="NZ_FOAD01000003.1"/>
</dbReference>
<dbReference type="AlphaFoldDB" id="A0A1H7NTB3"/>
<dbReference type="Proteomes" id="UP000183894">
    <property type="component" value="Unassembled WGS sequence"/>
</dbReference>
<proteinExistence type="predicted"/>
<accession>A0A1H7NTB3</accession>
<name>A0A1H7NTB3_HALLR</name>
<gene>
    <name evidence="2" type="ORF">SAMN04488691_103414</name>
</gene>
<evidence type="ECO:0000313" key="2">
    <source>
        <dbReference type="EMBL" id="SEL26177.1"/>
    </source>
</evidence>
<protein>
    <submittedName>
        <fullName evidence="2">Uncharacterized protein</fullName>
    </submittedName>
</protein>
<feature type="region of interest" description="Disordered" evidence="1">
    <location>
        <begin position="43"/>
        <end position="63"/>
    </location>
</feature>
<evidence type="ECO:0000256" key="1">
    <source>
        <dbReference type="SAM" id="MobiDB-lite"/>
    </source>
</evidence>
<evidence type="ECO:0000313" key="3">
    <source>
        <dbReference type="Proteomes" id="UP000183894"/>
    </source>
</evidence>
<reference evidence="2 3" key="1">
    <citation type="submission" date="2016-10" db="EMBL/GenBank/DDBJ databases">
        <authorList>
            <person name="de Groot N.N."/>
        </authorList>
    </citation>
    <scope>NUCLEOTIDE SEQUENCE [LARGE SCALE GENOMIC DNA]</scope>
    <source>
        <strain evidence="2 3">CDM_5</strain>
    </source>
</reference>
<dbReference type="EMBL" id="FOAD01000003">
    <property type="protein sequence ID" value="SEL26177.1"/>
    <property type="molecule type" value="Genomic_DNA"/>
</dbReference>
<dbReference type="OrthoDB" id="287830at2157"/>
<sequence length="89" mass="9688">MATTEPIQITDFDFMEGDDGKTLVVVEMRNSSTEAQTRTLNVVGSSGGNEREGSATVTVSPETPQSVEVPLGLEFEMFRVRGDLSFDLE</sequence>